<feature type="chain" id="PRO_5012930349" description="PsbP C-terminal domain-containing protein" evidence="1">
    <location>
        <begin position="22"/>
        <end position="199"/>
    </location>
</feature>
<keyword evidence="1" id="KW-0732">Signal</keyword>
<evidence type="ECO:0000313" key="2">
    <source>
        <dbReference type="EMBL" id="APZ93803.1"/>
    </source>
</evidence>
<dbReference type="EMBL" id="CP017641">
    <property type="protein sequence ID" value="APZ93803.1"/>
    <property type="molecule type" value="Genomic_DNA"/>
</dbReference>
<keyword evidence="3" id="KW-1185">Reference proteome</keyword>
<dbReference type="RefSeq" id="WP_145944227.1">
    <property type="nucleotide sequence ID" value="NZ_CP017641.1"/>
</dbReference>
<dbReference type="AlphaFoldDB" id="A0A1P8WID3"/>
<dbReference type="PROSITE" id="PS51257">
    <property type="entry name" value="PROKAR_LIPOPROTEIN"/>
    <property type="match status" value="1"/>
</dbReference>
<evidence type="ECO:0008006" key="4">
    <source>
        <dbReference type="Google" id="ProtNLM"/>
    </source>
</evidence>
<dbReference type="STRING" id="1891926.Fuma_03421"/>
<reference evidence="2 3" key="1">
    <citation type="journal article" date="2016" name="Front. Microbiol.">
        <title>Fuerstia marisgermanicae gen. nov., sp. nov., an Unusual Member of the Phylum Planctomycetes from the German Wadden Sea.</title>
        <authorList>
            <person name="Kohn T."/>
            <person name="Heuer A."/>
            <person name="Jogler M."/>
            <person name="Vollmers J."/>
            <person name="Boedeker C."/>
            <person name="Bunk B."/>
            <person name="Rast P."/>
            <person name="Borchert D."/>
            <person name="Glockner I."/>
            <person name="Freese H.M."/>
            <person name="Klenk H.P."/>
            <person name="Overmann J."/>
            <person name="Kaster A.K."/>
            <person name="Rohde M."/>
            <person name="Wiegand S."/>
            <person name="Jogler C."/>
        </authorList>
    </citation>
    <scope>NUCLEOTIDE SEQUENCE [LARGE SCALE GENOMIC DNA]</scope>
    <source>
        <strain evidence="2 3">NH11</strain>
    </source>
</reference>
<accession>A0A1P8WID3</accession>
<dbReference type="OrthoDB" id="5764172at2"/>
<proteinExistence type="predicted"/>
<dbReference type="KEGG" id="fmr:Fuma_03421"/>
<gene>
    <name evidence="2" type="ORF">Fuma_03421</name>
</gene>
<name>A0A1P8WID3_9PLAN</name>
<feature type="signal peptide" evidence="1">
    <location>
        <begin position="1"/>
        <end position="21"/>
    </location>
</feature>
<evidence type="ECO:0000313" key="3">
    <source>
        <dbReference type="Proteomes" id="UP000187735"/>
    </source>
</evidence>
<sequence precursor="true">MKTLITFACLALLITACPVFGDEKAKKPAEEKSAAVKTSPVKVRDITLQIPETWETSPNTNSLRLATFAVPAAEGDSEHGELTVFSFGQGSDVGSNLTRWIGQFSAEGREAKALKGKAGDNDYYLADISGTYNKPVGPPVLQKTKAAENYRMMGVILIVKNRGVYFLKLAGPDKTIKTQADAFRKSFGGDAKTEKEFEF</sequence>
<protein>
    <recommendedName>
        <fullName evidence="4">PsbP C-terminal domain-containing protein</fullName>
    </recommendedName>
</protein>
<evidence type="ECO:0000256" key="1">
    <source>
        <dbReference type="SAM" id="SignalP"/>
    </source>
</evidence>
<dbReference type="Proteomes" id="UP000187735">
    <property type="component" value="Chromosome"/>
</dbReference>
<organism evidence="2 3">
    <name type="scientific">Fuerstiella marisgermanici</name>
    <dbReference type="NCBI Taxonomy" id="1891926"/>
    <lineage>
        <taxon>Bacteria</taxon>
        <taxon>Pseudomonadati</taxon>
        <taxon>Planctomycetota</taxon>
        <taxon>Planctomycetia</taxon>
        <taxon>Planctomycetales</taxon>
        <taxon>Planctomycetaceae</taxon>
        <taxon>Fuerstiella</taxon>
    </lineage>
</organism>